<dbReference type="EMBL" id="JAAMOB010000016">
    <property type="protein sequence ID" value="KAF4103377.1"/>
    <property type="molecule type" value="Genomic_DNA"/>
</dbReference>
<feature type="region of interest" description="Disordered" evidence="8">
    <location>
        <begin position="196"/>
        <end position="303"/>
    </location>
</feature>
<dbReference type="GO" id="GO:0051145">
    <property type="term" value="P:smooth muscle cell differentiation"/>
    <property type="evidence" value="ECO:0007669"/>
    <property type="project" value="TreeGrafter"/>
</dbReference>
<feature type="domain" description="SAP" evidence="9">
    <location>
        <begin position="372"/>
        <end position="406"/>
    </location>
</feature>
<feature type="region of interest" description="Disordered" evidence="8">
    <location>
        <begin position="332"/>
        <end position="362"/>
    </location>
</feature>
<feature type="repeat" description="RPEL" evidence="7">
    <location>
        <begin position="95"/>
        <end position="120"/>
    </location>
</feature>
<organism evidence="10 11">
    <name type="scientific">Onychostoma macrolepis</name>
    <dbReference type="NCBI Taxonomy" id="369639"/>
    <lineage>
        <taxon>Eukaryota</taxon>
        <taxon>Metazoa</taxon>
        <taxon>Chordata</taxon>
        <taxon>Craniata</taxon>
        <taxon>Vertebrata</taxon>
        <taxon>Euteleostomi</taxon>
        <taxon>Actinopterygii</taxon>
        <taxon>Neopterygii</taxon>
        <taxon>Teleostei</taxon>
        <taxon>Ostariophysi</taxon>
        <taxon>Cypriniformes</taxon>
        <taxon>Cyprinidae</taxon>
        <taxon>Acrossocheilinae</taxon>
        <taxon>Onychostoma</taxon>
    </lineage>
</organism>
<feature type="region of interest" description="Disordered" evidence="8">
    <location>
        <begin position="124"/>
        <end position="170"/>
    </location>
</feature>
<dbReference type="PROSITE" id="PS51073">
    <property type="entry name" value="RPEL"/>
    <property type="match status" value="1"/>
</dbReference>
<dbReference type="Pfam" id="PF02037">
    <property type="entry name" value="SAP"/>
    <property type="match status" value="1"/>
</dbReference>
<dbReference type="InterPro" id="IPR036361">
    <property type="entry name" value="SAP_dom_sf"/>
</dbReference>
<evidence type="ECO:0000256" key="3">
    <source>
        <dbReference type="ARBA" id="ARBA00023015"/>
    </source>
</evidence>
<feature type="compositionally biased region" description="Pro residues" evidence="8">
    <location>
        <begin position="693"/>
        <end position="702"/>
    </location>
</feature>
<feature type="compositionally biased region" description="Polar residues" evidence="8">
    <location>
        <begin position="642"/>
        <end position="657"/>
    </location>
</feature>
<keyword evidence="11" id="KW-1185">Reference proteome</keyword>
<evidence type="ECO:0000259" key="9">
    <source>
        <dbReference type="PROSITE" id="PS50800"/>
    </source>
</evidence>
<gene>
    <name evidence="10" type="ORF">G5714_016260</name>
</gene>
<feature type="compositionally biased region" description="Polar residues" evidence="8">
    <location>
        <begin position="196"/>
        <end position="211"/>
    </location>
</feature>
<dbReference type="InterPro" id="IPR043451">
    <property type="entry name" value="Myocardin-like"/>
</dbReference>
<feature type="region of interest" description="Disordered" evidence="8">
    <location>
        <begin position="642"/>
        <end position="664"/>
    </location>
</feature>
<feature type="region of interest" description="Disordered" evidence="8">
    <location>
        <begin position="676"/>
        <end position="716"/>
    </location>
</feature>
<feature type="compositionally biased region" description="Low complexity" evidence="8">
    <location>
        <begin position="149"/>
        <end position="166"/>
    </location>
</feature>
<protein>
    <recommendedName>
        <fullName evidence="9">SAP domain-containing protein</fullName>
    </recommendedName>
</protein>
<evidence type="ECO:0000256" key="2">
    <source>
        <dbReference type="ARBA" id="ARBA00022737"/>
    </source>
</evidence>
<dbReference type="GO" id="GO:0045944">
    <property type="term" value="P:positive regulation of transcription by RNA polymerase II"/>
    <property type="evidence" value="ECO:0007669"/>
    <property type="project" value="TreeGrafter"/>
</dbReference>
<dbReference type="SMART" id="SM00513">
    <property type="entry name" value="SAP"/>
    <property type="match status" value="1"/>
</dbReference>
<proteinExistence type="predicted"/>
<reference evidence="10 11" key="1">
    <citation type="submission" date="2020-04" db="EMBL/GenBank/DDBJ databases">
        <title>Chromosome-level genome assembly of a cyprinid fish Onychostoma macrolepis by integration of Nanopore Sequencing, Bionano and Hi-C technology.</title>
        <authorList>
            <person name="Wang D."/>
        </authorList>
    </citation>
    <scope>NUCLEOTIDE SEQUENCE [LARGE SCALE GENOMIC DNA]</scope>
    <source>
        <strain evidence="10">SWU-2019</strain>
        <tissue evidence="10">Muscle</tissue>
    </source>
</reference>
<dbReference type="SUPFAM" id="SSF68906">
    <property type="entry name" value="SAP domain"/>
    <property type="match status" value="1"/>
</dbReference>
<feature type="compositionally biased region" description="Low complexity" evidence="8">
    <location>
        <begin position="459"/>
        <end position="476"/>
    </location>
</feature>
<dbReference type="AlphaFoldDB" id="A0A7J6C7V7"/>
<dbReference type="OrthoDB" id="197676at2759"/>
<dbReference type="Proteomes" id="UP000579812">
    <property type="component" value="Unassembled WGS sequence"/>
</dbReference>
<evidence type="ECO:0000256" key="5">
    <source>
        <dbReference type="ARBA" id="ARBA00023163"/>
    </source>
</evidence>
<evidence type="ECO:0000256" key="7">
    <source>
        <dbReference type="PROSITE-ProRule" id="PRU00401"/>
    </source>
</evidence>
<feature type="compositionally biased region" description="Polar residues" evidence="8">
    <location>
        <begin position="289"/>
        <end position="303"/>
    </location>
</feature>
<dbReference type="PANTHER" id="PTHR22793:SF14">
    <property type="entry name" value="MYOCARDIN-LIKE"/>
    <property type="match status" value="1"/>
</dbReference>
<dbReference type="PROSITE" id="PS50800">
    <property type="entry name" value="SAP"/>
    <property type="match status" value="1"/>
</dbReference>
<comment type="caution">
    <text evidence="10">The sequence shown here is derived from an EMBL/GenBank/DDBJ whole genome shotgun (WGS) entry which is preliminary data.</text>
</comment>
<dbReference type="PANTHER" id="PTHR22793">
    <property type="entry name" value="MYOCARDIN-RELATED TRANSCRIPTION FACTOR-RELATED"/>
    <property type="match status" value="1"/>
</dbReference>
<keyword evidence="4" id="KW-0175">Coiled coil</keyword>
<dbReference type="InterPro" id="IPR004018">
    <property type="entry name" value="RPEL_repeat"/>
</dbReference>
<dbReference type="Gene3D" id="1.10.720.30">
    <property type="entry name" value="SAP domain"/>
    <property type="match status" value="1"/>
</dbReference>
<dbReference type="GO" id="GO:0003713">
    <property type="term" value="F:transcription coactivator activity"/>
    <property type="evidence" value="ECO:0007669"/>
    <property type="project" value="TreeGrafter"/>
</dbReference>
<evidence type="ECO:0000313" key="11">
    <source>
        <dbReference type="Proteomes" id="UP000579812"/>
    </source>
</evidence>
<dbReference type="Gene3D" id="6.10.150.10">
    <property type="match status" value="1"/>
</dbReference>
<evidence type="ECO:0000256" key="6">
    <source>
        <dbReference type="ARBA" id="ARBA00023242"/>
    </source>
</evidence>
<keyword evidence="6" id="KW-0539">Nucleus</keyword>
<feature type="compositionally biased region" description="Polar residues" evidence="8">
    <location>
        <begin position="55"/>
        <end position="78"/>
    </location>
</feature>
<feature type="region of interest" description="Disordered" evidence="8">
    <location>
        <begin position="428"/>
        <end position="497"/>
    </location>
</feature>
<feature type="compositionally biased region" description="Low complexity" evidence="8">
    <location>
        <begin position="337"/>
        <end position="361"/>
    </location>
</feature>
<evidence type="ECO:0000256" key="1">
    <source>
        <dbReference type="ARBA" id="ARBA00004123"/>
    </source>
</evidence>
<keyword evidence="2" id="KW-0677">Repeat</keyword>
<name>A0A7J6C7V7_9TELE</name>
<comment type="subcellular location">
    <subcellularLocation>
        <location evidence="1">Nucleus</location>
    </subcellularLocation>
</comment>
<evidence type="ECO:0000256" key="4">
    <source>
        <dbReference type="ARBA" id="ARBA00023054"/>
    </source>
</evidence>
<dbReference type="GO" id="GO:0005634">
    <property type="term" value="C:nucleus"/>
    <property type="evidence" value="ECO:0007669"/>
    <property type="project" value="UniProtKB-SubCell"/>
</dbReference>
<dbReference type="InterPro" id="IPR003034">
    <property type="entry name" value="SAP_dom"/>
</dbReference>
<keyword evidence="5" id="KW-0804">Transcription</keyword>
<feature type="region of interest" description="Disordered" evidence="8">
    <location>
        <begin position="28"/>
        <end position="104"/>
    </location>
</feature>
<sequence length="767" mass="82290">MTLLASERSLLIRNKFRSVLQLRIQNRRQQNELNAESGTKASVPDKVGEKEANSGLRQTEDGSTQKSPPSGLTAQTAPDRSYSGAHRQKKARLAEDLSEKIQSQPGPLELLQRHILPLENTASLPSDVFEDDNSSSASASPEQLGMHQSPGLSSSPGQGGDQSLSDASSVAAPISPNSVQQCRLALLPATEGISQPMTMTVTGSNSISTTGRPKGIYMPSQTTPLLPKTAQPSDPPSHSVLGGSLTSSRPPRPRKPRDSKPKMRKLKYHQYIPPDQRTGTGSGAGSASQKNNSGQAPPTDSSYSHLLQQQQVFLQLQILNQQQQLPVTNSENHLKISGSTPQSSPQSGTPSTNPSTPDTSPIHQAELLPLNLDDLTVSVLRQQLRKRGLPVSGTKPALLERLRPFQMPRPPLTPAPLCQLGATLEPSHPASLNRIPTSLDTSANPAPMYINPSGLAEQSLGSDSYLPSPSSAGSSPTLHRSSPPIPSSTTWRPGQTVDELSVELEMRERMRSRPREGAKDTQLCDSSLHPFLQQDTGCTRGKPDTGGQELLFTYCAGDGKANCCQLCDVIGQDFDLPMQITASPAQASPTVRSLEEELQEAIQRVQQKMGPSQSIDDILDETIGCSDNSSLITDIQSAITVLSGSSPAPQPDQSQFTKRQKDDNFLSSPLCSSLLLELPPSPNNAPPLSSTPTPLPPPPICTTPPSSSLSRKRRSEVPAFDPADWLESLTSGLQPLTPPAAPFLESDFGLDSDLNVNRVLDLMVVQW</sequence>
<keyword evidence="3" id="KW-0805">Transcription regulation</keyword>
<feature type="compositionally biased region" description="Polar residues" evidence="8">
    <location>
        <begin position="434"/>
        <end position="444"/>
    </location>
</feature>
<evidence type="ECO:0000256" key="8">
    <source>
        <dbReference type="SAM" id="MobiDB-lite"/>
    </source>
</evidence>
<accession>A0A7J6C7V7</accession>
<evidence type="ECO:0000313" key="10">
    <source>
        <dbReference type="EMBL" id="KAF4103377.1"/>
    </source>
</evidence>